<dbReference type="EMBL" id="CP017708">
    <property type="protein sequence ID" value="AOY85025.2"/>
    <property type="molecule type" value="Genomic_DNA"/>
</dbReference>
<accession>A0A1D9GC32</accession>
<dbReference type="Proteomes" id="UP000176944">
    <property type="component" value="Chromosome"/>
</dbReference>
<evidence type="ECO:0000313" key="9">
    <source>
        <dbReference type="EMBL" id="AOY85025.2"/>
    </source>
</evidence>
<feature type="transmembrane region" description="Helical" evidence="8">
    <location>
        <begin position="206"/>
        <end position="225"/>
    </location>
</feature>
<keyword evidence="4 8" id="KW-0812">Transmembrane</keyword>
<keyword evidence="6 8" id="KW-1133">Transmembrane helix</keyword>
<evidence type="ECO:0000256" key="1">
    <source>
        <dbReference type="ARBA" id="ARBA00004651"/>
    </source>
</evidence>
<keyword evidence="5" id="KW-0059">Arsenical resistance</keyword>
<dbReference type="InterPro" id="IPR000802">
    <property type="entry name" value="Arsenical_pump_ArsB"/>
</dbReference>
<dbReference type="PRINTS" id="PR00758">
    <property type="entry name" value="ARSENICPUMP"/>
</dbReference>
<evidence type="ECO:0000256" key="3">
    <source>
        <dbReference type="ARBA" id="ARBA00022475"/>
    </source>
</evidence>
<evidence type="ECO:0000256" key="2">
    <source>
        <dbReference type="ARBA" id="ARBA00006433"/>
    </source>
</evidence>
<dbReference type="GO" id="GO:0042960">
    <property type="term" value="F:antimonite secondary active transmembrane transporter activity"/>
    <property type="evidence" value="ECO:0007669"/>
    <property type="project" value="TreeGrafter"/>
</dbReference>
<keyword evidence="3" id="KW-1003">Cell membrane</keyword>
<feature type="transmembrane region" description="Helical" evidence="8">
    <location>
        <begin position="20"/>
        <end position="37"/>
    </location>
</feature>
<reference evidence="9" key="1">
    <citation type="journal article" date="2017" name="Proc. Natl. Acad. Sci. U.S.A.">
        <title>Comparative genomics uncovers the prolific and distinctive metabolic potential of the cyanobacterial genus Moorea.</title>
        <authorList>
            <person name="Leao T."/>
            <person name="Castelao G."/>
            <person name="Korobeynikov A."/>
            <person name="Monroe E.A."/>
            <person name="Podell S."/>
            <person name="Glukhov E."/>
            <person name="Allen E.E."/>
            <person name="Gerwick W.H."/>
            <person name="Gerwick L."/>
        </authorList>
    </citation>
    <scope>NUCLEOTIDE SEQUENCE</scope>
    <source>
        <strain evidence="9">JHB</strain>
    </source>
</reference>
<dbReference type="GO" id="GO:0046685">
    <property type="term" value="P:response to arsenic-containing substance"/>
    <property type="evidence" value="ECO:0007669"/>
    <property type="project" value="UniProtKB-KW"/>
</dbReference>
<organism evidence="9">
    <name type="scientific">Moorena producens (strain JHB)</name>
    <dbReference type="NCBI Taxonomy" id="1454205"/>
    <lineage>
        <taxon>Bacteria</taxon>
        <taxon>Bacillati</taxon>
        <taxon>Cyanobacteriota</taxon>
        <taxon>Cyanophyceae</taxon>
        <taxon>Coleofasciculales</taxon>
        <taxon>Coleofasciculaceae</taxon>
        <taxon>Moorena</taxon>
    </lineage>
</organism>
<protein>
    <submittedName>
        <fullName evidence="9">SLC13 family permease</fullName>
    </submittedName>
</protein>
<feature type="transmembrane region" description="Helical" evidence="8">
    <location>
        <begin position="231"/>
        <end position="251"/>
    </location>
</feature>
<feature type="transmembrane region" description="Helical" evidence="8">
    <location>
        <begin position="44"/>
        <end position="64"/>
    </location>
</feature>
<evidence type="ECO:0000256" key="8">
    <source>
        <dbReference type="SAM" id="Phobius"/>
    </source>
</evidence>
<feature type="transmembrane region" description="Helical" evidence="8">
    <location>
        <begin position="156"/>
        <end position="182"/>
    </location>
</feature>
<feature type="transmembrane region" description="Helical" evidence="8">
    <location>
        <begin position="76"/>
        <end position="97"/>
    </location>
</feature>
<feature type="transmembrane region" description="Helical" evidence="8">
    <location>
        <begin position="109"/>
        <end position="136"/>
    </location>
</feature>
<dbReference type="GO" id="GO:0008490">
    <property type="term" value="F:arsenite secondary active transmembrane transporter activity"/>
    <property type="evidence" value="ECO:0007669"/>
    <property type="project" value="TreeGrafter"/>
</dbReference>
<dbReference type="Pfam" id="PF02040">
    <property type="entry name" value="ArsB"/>
    <property type="match status" value="1"/>
</dbReference>
<dbReference type="GO" id="GO:0005886">
    <property type="term" value="C:plasma membrane"/>
    <property type="evidence" value="ECO:0007669"/>
    <property type="project" value="UniProtKB-SubCell"/>
</dbReference>
<dbReference type="AlphaFoldDB" id="A0A1D9GC32"/>
<dbReference type="PANTHER" id="PTHR43302:SF5">
    <property type="entry name" value="TRANSPORTER ARSB-RELATED"/>
    <property type="match status" value="1"/>
</dbReference>
<feature type="transmembrane region" description="Helical" evidence="8">
    <location>
        <begin position="272"/>
        <end position="295"/>
    </location>
</feature>
<feature type="transmembrane region" description="Helical" evidence="8">
    <location>
        <begin position="307"/>
        <end position="328"/>
    </location>
</feature>
<sequence>MLPTPYSLLPTPYSLLPTPYSLFPLLLHHIPIVWGRVGNATFTLIALIILALSLGQAGWFRWLALHIANWGCGRGHLLFSLVILVGMLLSNVFTNLATTIVWTAAVMEILLLLGFSAKATLAFVFTSGFITDAASLLLPMSNPVNLIYVDYLQISWLRYVMVMLPVTVATIATSIIILWFYFEPQIPLTYNLARLPPPNRAIRDSLIFKLSFPILGLLLIGYLLAKVLNFPIAWIAAMAALVMVALAARFLNGRASTLRYILQLAGQLPWRIILLILVLFLFGIGLDNLGITALLSQRLEILSNWGLTLAASGSGFLATFLASVLNNLPTVLLNAKAIESITDIDPAVKEVMIYGNLIGCNLGAKITPLGSLSTLLWLNVLAFRGIQISWVYYIRLSFILTMPVLFVSLLSLAIWLPWLIA</sequence>
<gene>
    <name evidence="9" type="ORF">BJP36_33905</name>
</gene>
<evidence type="ECO:0000256" key="4">
    <source>
        <dbReference type="ARBA" id="ARBA00022692"/>
    </source>
</evidence>
<name>A0A1D9GC32_MOOP1</name>
<comment type="similarity">
    <text evidence="2">Belongs to the ArsB family.</text>
</comment>
<dbReference type="PANTHER" id="PTHR43302">
    <property type="entry name" value="TRANSPORTER ARSB-RELATED"/>
    <property type="match status" value="1"/>
</dbReference>
<comment type="subcellular location">
    <subcellularLocation>
        <location evidence="1">Cell membrane</location>
        <topology evidence="1">Multi-pass membrane protein</topology>
    </subcellularLocation>
</comment>
<proteinExistence type="inferred from homology"/>
<keyword evidence="7 8" id="KW-0472">Membrane</keyword>
<evidence type="ECO:0000256" key="6">
    <source>
        <dbReference type="ARBA" id="ARBA00022989"/>
    </source>
</evidence>
<reference evidence="9" key="2">
    <citation type="submission" date="2022-10" db="EMBL/GenBank/DDBJ databases">
        <authorList>
            <person name="Ngo T.-E."/>
        </authorList>
    </citation>
    <scope>NUCLEOTIDE SEQUENCE</scope>
    <source>
        <strain evidence="9">JHB</strain>
    </source>
</reference>
<evidence type="ECO:0000256" key="5">
    <source>
        <dbReference type="ARBA" id="ARBA00022849"/>
    </source>
</evidence>
<evidence type="ECO:0000256" key="7">
    <source>
        <dbReference type="ARBA" id="ARBA00023136"/>
    </source>
</evidence>
<feature type="transmembrane region" description="Helical" evidence="8">
    <location>
        <begin position="399"/>
        <end position="420"/>
    </location>
</feature>